<dbReference type="EC" id="4.1.2.25" evidence="1"/>
<accession>A0AC61RK88</accession>
<protein>
    <submittedName>
        <fullName evidence="1">Dihydroneopterin aldolase</fullName>
        <ecNumber evidence="1">4.1.2.25</ecNumber>
    </submittedName>
</protein>
<dbReference type="Proteomes" id="UP000306319">
    <property type="component" value="Unassembled WGS sequence"/>
</dbReference>
<organism evidence="1 2">
    <name type="scientific">Lepagella muris</name>
    <dbReference type="NCBI Taxonomy" id="3032870"/>
    <lineage>
        <taxon>Bacteria</taxon>
        <taxon>Pseudomonadati</taxon>
        <taxon>Bacteroidota</taxon>
        <taxon>Bacteroidia</taxon>
        <taxon>Bacteroidales</taxon>
        <taxon>Muribaculaceae</taxon>
        <taxon>Lepagella</taxon>
    </lineage>
</organism>
<dbReference type="EMBL" id="SRYB01000002">
    <property type="protein sequence ID" value="TGY80461.1"/>
    <property type="molecule type" value="Genomic_DNA"/>
</dbReference>
<evidence type="ECO:0000313" key="1">
    <source>
        <dbReference type="EMBL" id="TGY80461.1"/>
    </source>
</evidence>
<name>A0AC61RK88_9BACT</name>
<keyword evidence="1" id="KW-0456">Lyase</keyword>
<gene>
    <name evidence="1" type="primary">folB</name>
    <name evidence="1" type="ORF">E5331_01675</name>
</gene>
<proteinExistence type="predicted"/>
<evidence type="ECO:0000313" key="2">
    <source>
        <dbReference type="Proteomes" id="UP000306319"/>
    </source>
</evidence>
<keyword evidence="2" id="KW-1185">Reference proteome</keyword>
<reference evidence="1" key="1">
    <citation type="submission" date="2019-04" db="EMBL/GenBank/DDBJ databases">
        <title>Microbes associate with the intestines of laboratory mice.</title>
        <authorList>
            <person name="Navarre W."/>
            <person name="Wong E."/>
            <person name="Huang K."/>
            <person name="Tropini C."/>
            <person name="Ng K."/>
            <person name="Yu B."/>
        </authorList>
    </citation>
    <scope>NUCLEOTIDE SEQUENCE</scope>
    <source>
        <strain evidence="1">NM04_E33</strain>
    </source>
</reference>
<comment type="caution">
    <text evidence="1">The sequence shown here is derived from an EMBL/GenBank/DDBJ whole genome shotgun (WGS) entry which is preliminary data.</text>
</comment>
<sequence>MKTIEIALSDLHFHARHGVFKQENIVGNEFIVALNVRIPFTDGIDDDDLDATISYADLYDIIADEMKRPRKLLETVANDICLRICGKWPQILSGEITICKSTPPIPGITGSASVRLFF</sequence>